<dbReference type="PANTHER" id="PTHR47227">
    <property type="entry name" value="DNA-DIRECTED RNA POLYMERASE SUBUNIT K"/>
    <property type="match status" value="1"/>
</dbReference>
<dbReference type="SUPFAM" id="SSF63562">
    <property type="entry name" value="RPB6/omega subunit-like"/>
    <property type="match status" value="1"/>
</dbReference>
<evidence type="ECO:0000256" key="3">
    <source>
        <dbReference type="HAMAP-Rule" id="MF_00192"/>
    </source>
</evidence>
<comment type="caution">
    <text evidence="4">The sequence shown here is derived from an EMBL/GenBank/DDBJ whole genome shotgun (WGS) entry which is preliminary data.</text>
</comment>
<dbReference type="NCBIfam" id="NF002209">
    <property type="entry name" value="PRK01099.1-4"/>
    <property type="match status" value="1"/>
</dbReference>
<dbReference type="PANTHER" id="PTHR47227:SF5">
    <property type="entry name" value="DNA-DIRECTED RNA POLYMERASES I, II, AND III SUBUNIT RPABC2"/>
    <property type="match status" value="1"/>
</dbReference>
<dbReference type="Pfam" id="PF01192">
    <property type="entry name" value="RNA_pol_Rpb6"/>
    <property type="match status" value="1"/>
</dbReference>
<evidence type="ECO:0000256" key="2">
    <source>
        <dbReference type="ARBA" id="ARBA00023163"/>
    </source>
</evidence>
<gene>
    <name evidence="3" type="primary">rpo6</name>
    <name evidence="3" type="synonym">rpoK</name>
    <name evidence="4" type="ORF">B7O98_02115</name>
</gene>
<reference evidence="4 5" key="1">
    <citation type="journal article" date="2018" name="Syst. Appl. Microbiol.">
        <title>A new symbiotic nanoarchaeote (Candidatus Nanoclepta minutus) and its host (Zestosphaera tikiterensis gen. nov., sp. nov.) from a New Zealand hot spring.</title>
        <authorList>
            <person name="St John E."/>
            <person name="Liu Y."/>
            <person name="Podar M."/>
            <person name="Stott M.B."/>
            <person name="Meneghin J."/>
            <person name="Chen Z."/>
            <person name="Lagutin K."/>
            <person name="Mitchell K."/>
            <person name="Reysenbach A.L."/>
        </authorList>
    </citation>
    <scope>NUCLEOTIDE SEQUENCE [LARGE SCALE GENOMIC DNA]</scope>
    <source>
        <strain evidence="4">NZ3</strain>
    </source>
</reference>
<keyword evidence="3" id="KW-0548">Nucleotidyltransferase</keyword>
<dbReference type="AlphaFoldDB" id="A0A2R7Y8R9"/>
<comment type="catalytic activity">
    <reaction evidence="3">
        <text>RNA(n) + a ribonucleoside 5'-triphosphate = RNA(n+1) + diphosphate</text>
        <dbReference type="Rhea" id="RHEA:21248"/>
        <dbReference type="Rhea" id="RHEA-COMP:14527"/>
        <dbReference type="Rhea" id="RHEA-COMP:17342"/>
        <dbReference type="ChEBI" id="CHEBI:33019"/>
        <dbReference type="ChEBI" id="CHEBI:61557"/>
        <dbReference type="ChEBI" id="CHEBI:140395"/>
        <dbReference type="EC" id="2.7.7.6"/>
    </reaction>
</comment>
<comment type="similarity">
    <text evidence="3">Belongs to the archaeal Rpo6/eukaryotic RPB6 RNA polymerase subunit family.</text>
</comment>
<dbReference type="GO" id="GO:0000428">
    <property type="term" value="C:DNA-directed RNA polymerase complex"/>
    <property type="evidence" value="ECO:0007669"/>
    <property type="project" value="UniProtKB-KW"/>
</dbReference>
<dbReference type="InterPro" id="IPR036161">
    <property type="entry name" value="RPB6/omega-like_sf"/>
</dbReference>
<dbReference type="Proteomes" id="UP000244093">
    <property type="component" value="Unassembled WGS sequence"/>
</dbReference>
<comment type="subcellular location">
    <subcellularLocation>
        <location evidence="3">Cytoplasm</location>
    </subcellularLocation>
</comment>
<keyword evidence="3" id="KW-0808">Transferase</keyword>
<dbReference type="PROSITE" id="PS01111">
    <property type="entry name" value="RNA_POL_K_14KD"/>
    <property type="match status" value="1"/>
</dbReference>
<dbReference type="GO" id="GO:0042797">
    <property type="term" value="P:tRNA transcription by RNA polymerase III"/>
    <property type="evidence" value="ECO:0007669"/>
    <property type="project" value="TreeGrafter"/>
</dbReference>
<sequence length="101" mass="11408">MSEDLIELLKKVQIKAKPYRLTRYEKARIVAARALQLSLGAIPLIDIKNLPKDPVEIAKEELKRGVLPITVVRRLPSGEVELLPVSKLVELEKKIFGRVTI</sequence>
<dbReference type="Gene3D" id="3.90.940.10">
    <property type="match status" value="1"/>
</dbReference>
<keyword evidence="1 3" id="KW-0240">DNA-directed RNA polymerase</keyword>
<protein>
    <recommendedName>
        <fullName evidence="3">DNA-directed RNA polymerase subunit Rpo6</fullName>
        <ecNumber evidence="3">2.7.7.6</ecNumber>
    </recommendedName>
    <alternativeName>
        <fullName evidence="3">DNA-directed RNA polymerase subunit K</fullName>
    </alternativeName>
</protein>
<dbReference type="GO" id="GO:0006366">
    <property type="term" value="P:transcription by RNA polymerase II"/>
    <property type="evidence" value="ECO:0007669"/>
    <property type="project" value="TreeGrafter"/>
</dbReference>
<proteinExistence type="inferred from homology"/>
<dbReference type="SMART" id="SM01409">
    <property type="entry name" value="RNA_pol_Rpb6"/>
    <property type="match status" value="1"/>
</dbReference>
<dbReference type="NCBIfam" id="NF002207">
    <property type="entry name" value="PRK01099.1-2"/>
    <property type="match status" value="1"/>
</dbReference>
<evidence type="ECO:0000256" key="1">
    <source>
        <dbReference type="ARBA" id="ARBA00022478"/>
    </source>
</evidence>
<dbReference type="HAMAP" id="MF_00192">
    <property type="entry name" value="RNApol_arch_Rpo6"/>
    <property type="match status" value="1"/>
</dbReference>
<keyword evidence="3" id="KW-0963">Cytoplasm</keyword>
<dbReference type="GO" id="GO:0003899">
    <property type="term" value="F:DNA-directed RNA polymerase activity"/>
    <property type="evidence" value="ECO:0007669"/>
    <property type="project" value="UniProtKB-UniRule"/>
</dbReference>
<evidence type="ECO:0000313" key="4">
    <source>
        <dbReference type="EMBL" id="PUA33252.1"/>
    </source>
</evidence>
<dbReference type="GO" id="GO:0003677">
    <property type="term" value="F:DNA binding"/>
    <property type="evidence" value="ECO:0007669"/>
    <property type="project" value="UniProtKB-UniRule"/>
</dbReference>
<comment type="function">
    <text evidence="3">DNA-dependent RNA polymerase (RNAP) catalyzes the transcription of DNA into RNA using the four ribonucleoside triphosphates as substrates.</text>
</comment>
<dbReference type="GO" id="GO:0006360">
    <property type="term" value="P:transcription by RNA polymerase I"/>
    <property type="evidence" value="ECO:0007669"/>
    <property type="project" value="TreeGrafter"/>
</dbReference>
<name>A0A2R7Y8R9_9CREN</name>
<dbReference type="InterPro" id="IPR020708">
    <property type="entry name" value="DNA-dir_RNA_polK_14-18kDa_CS"/>
</dbReference>
<evidence type="ECO:0000313" key="5">
    <source>
        <dbReference type="Proteomes" id="UP000244093"/>
    </source>
</evidence>
<keyword evidence="2 3" id="KW-0804">Transcription</keyword>
<dbReference type="NCBIfam" id="NF002208">
    <property type="entry name" value="PRK01099.1-3"/>
    <property type="match status" value="1"/>
</dbReference>
<dbReference type="InterPro" id="IPR006111">
    <property type="entry name" value="Rpo6/Rpb6"/>
</dbReference>
<dbReference type="InterPro" id="IPR006110">
    <property type="entry name" value="Pol_omega/Rpo6/RPB6"/>
</dbReference>
<dbReference type="GO" id="GO:0005737">
    <property type="term" value="C:cytoplasm"/>
    <property type="evidence" value="ECO:0007669"/>
    <property type="project" value="UniProtKB-SubCell"/>
</dbReference>
<dbReference type="EMBL" id="NBVN01000002">
    <property type="protein sequence ID" value="PUA33252.1"/>
    <property type="molecule type" value="Genomic_DNA"/>
</dbReference>
<dbReference type="EC" id="2.7.7.6" evidence="3"/>
<organism evidence="4 5">
    <name type="scientific">Zestosphaera tikiterensis</name>
    <dbReference type="NCBI Taxonomy" id="1973259"/>
    <lineage>
        <taxon>Archaea</taxon>
        <taxon>Thermoproteota</taxon>
        <taxon>Thermoprotei</taxon>
        <taxon>Desulfurococcales</taxon>
        <taxon>Desulfurococcaceae</taxon>
        <taxon>Zestosphaera</taxon>
    </lineage>
</organism>
<accession>A0A2R7Y8R9</accession>
<comment type="subunit">
    <text evidence="3">Part of the RNA polymerase complex.</text>
</comment>